<dbReference type="AlphaFoldDB" id="A0A0M9AG26"/>
<evidence type="ECO:0008006" key="3">
    <source>
        <dbReference type="Google" id="ProtNLM"/>
    </source>
</evidence>
<dbReference type="Proteomes" id="UP000037685">
    <property type="component" value="Unassembled WGS sequence"/>
</dbReference>
<dbReference type="PATRIC" id="fig|271.14.peg.1955"/>
<reference evidence="1 2" key="1">
    <citation type="submission" date="2015-07" db="EMBL/GenBank/DDBJ databases">
        <authorList>
            <person name="Noorani M."/>
        </authorList>
    </citation>
    <scope>NUCLEOTIDE SEQUENCE [LARGE SCALE GENOMIC DNA]</scope>
    <source>
        <strain evidence="2">ATCC 25104 / DSM 625 / JCM 10724 / NBRC 103206 / NCIMB 11243 / YT-1</strain>
    </source>
</reference>
<dbReference type="EMBL" id="LHCI01000106">
    <property type="protein sequence ID" value="KOX90688.1"/>
    <property type="molecule type" value="Genomic_DNA"/>
</dbReference>
<evidence type="ECO:0000313" key="1">
    <source>
        <dbReference type="EMBL" id="KOX90688.1"/>
    </source>
</evidence>
<name>A0A0M9AG26_THEAQ</name>
<proteinExistence type="predicted"/>
<protein>
    <recommendedName>
        <fullName evidence="3">DUF11 domain-containing protein</fullName>
    </recommendedName>
</protein>
<dbReference type="RefSeq" id="WP_248841752.1">
    <property type="nucleotide sequence ID" value="NZ_LHCI01000106.1"/>
</dbReference>
<accession>A0A0M9AG26</accession>
<sequence>MREVGTLRNRKPLTVFLAFLLALGLALAQTLLLDLKAQKVVVKEGKEVLEEALAVAPGDTLEWRLVAENRGKETLRQVALVIPIPKETFYLDGTAAPLRLGNATIRPEFSFDGSKTFGLPPLKKRVRVVENGKEVEKEVEVDPKEYTHARWVLPELRPGQKVEVRLRTMVK</sequence>
<organism evidence="1 2">
    <name type="scientific">Thermus aquaticus</name>
    <dbReference type="NCBI Taxonomy" id="271"/>
    <lineage>
        <taxon>Bacteria</taxon>
        <taxon>Thermotogati</taxon>
        <taxon>Deinococcota</taxon>
        <taxon>Deinococci</taxon>
        <taxon>Thermales</taxon>
        <taxon>Thermaceae</taxon>
        <taxon>Thermus</taxon>
    </lineage>
</organism>
<gene>
    <name evidence="1" type="ORF">BVI061214_01882</name>
</gene>
<comment type="caution">
    <text evidence="1">The sequence shown here is derived from an EMBL/GenBank/DDBJ whole genome shotgun (WGS) entry which is preliminary data.</text>
</comment>
<evidence type="ECO:0000313" key="2">
    <source>
        <dbReference type="Proteomes" id="UP000037685"/>
    </source>
</evidence>